<proteinExistence type="predicted"/>
<evidence type="ECO:0008006" key="4">
    <source>
        <dbReference type="Google" id="ProtNLM"/>
    </source>
</evidence>
<dbReference type="RefSeq" id="WP_253762778.1">
    <property type="nucleotide sequence ID" value="NZ_JAMZDZ010000001.1"/>
</dbReference>
<protein>
    <recommendedName>
        <fullName evidence="4">DUF4367 domain-containing protein</fullName>
    </recommendedName>
</protein>
<feature type="transmembrane region" description="Helical" evidence="1">
    <location>
        <begin position="68"/>
        <end position="90"/>
    </location>
</feature>
<reference evidence="3" key="1">
    <citation type="journal article" date="2019" name="Int. J. Syst. Evol. Microbiol.">
        <title>The Global Catalogue of Microorganisms (GCM) 10K type strain sequencing project: providing services to taxonomists for standard genome sequencing and annotation.</title>
        <authorList>
            <consortium name="The Broad Institute Genomics Platform"/>
            <consortium name="The Broad Institute Genome Sequencing Center for Infectious Disease"/>
            <person name="Wu L."/>
            <person name="Ma J."/>
        </authorList>
    </citation>
    <scope>NUCLEOTIDE SEQUENCE [LARGE SCALE GENOMIC DNA]</scope>
    <source>
        <strain evidence="3">CGMCC 4.7289</strain>
    </source>
</reference>
<comment type="caution">
    <text evidence="2">The sequence shown here is derived from an EMBL/GenBank/DDBJ whole genome shotgun (WGS) entry which is preliminary data.</text>
</comment>
<evidence type="ECO:0000313" key="2">
    <source>
        <dbReference type="EMBL" id="MFC4136100.1"/>
    </source>
</evidence>
<sequence>MNEISLLNAYGPQAAELSDAARRAARERLLAECRAPGMAGDGIALGGALGKGTRIGTGRGLRRRTPRWAFVSVGLAIAAMTAGVLLPALWRTASPGQTADPIRLVAAAAFEFPYALPGLGKPSFTAEPGGPIMAVYPEPDGSEVVLTTTTAPTGEAGRGEREITLDGRPGRITVGTKESGVVMFVALTWEHRPGVWLSLTRAGENATEKVVLTLAREVTDQPQEVGLMLTVGLVPDGWRLGMFKDDGAILSYIDPAVPSRALTVWRTPQPDTSPDAEIEGFEAAQAVTVGGRPARLVRTADFWRLTATLPDGSGVNLMAPRSFRSEQVVAVAESVRLTMP</sequence>
<keyword evidence="1" id="KW-0812">Transmembrane</keyword>
<accession>A0ABV8M0Y4</accession>
<dbReference type="EMBL" id="JBHSAY010000028">
    <property type="protein sequence ID" value="MFC4136100.1"/>
    <property type="molecule type" value="Genomic_DNA"/>
</dbReference>
<name>A0ABV8M0Y4_9ACTN</name>
<keyword evidence="1" id="KW-1133">Transmembrane helix</keyword>
<evidence type="ECO:0000313" key="3">
    <source>
        <dbReference type="Proteomes" id="UP001595816"/>
    </source>
</evidence>
<dbReference type="Proteomes" id="UP001595816">
    <property type="component" value="Unassembled WGS sequence"/>
</dbReference>
<organism evidence="2 3">
    <name type="scientific">Hamadaea flava</name>
    <dbReference type="NCBI Taxonomy" id="1742688"/>
    <lineage>
        <taxon>Bacteria</taxon>
        <taxon>Bacillati</taxon>
        <taxon>Actinomycetota</taxon>
        <taxon>Actinomycetes</taxon>
        <taxon>Micromonosporales</taxon>
        <taxon>Micromonosporaceae</taxon>
        <taxon>Hamadaea</taxon>
    </lineage>
</organism>
<keyword evidence="1" id="KW-0472">Membrane</keyword>
<keyword evidence="3" id="KW-1185">Reference proteome</keyword>
<gene>
    <name evidence="2" type="ORF">ACFOZ4_36300</name>
</gene>
<evidence type="ECO:0000256" key="1">
    <source>
        <dbReference type="SAM" id="Phobius"/>
    </source>
</evidence>